<evidence type="ECO:0000313" key="12">
    <source>
        <dbReference type="EMBL" id="PPJ59696.1"/>
    </source>
</evidence>
<name>A0A2S6CIY5_9PEZI</name>
<dbReference type="GO" id="GO:0005789">
    <property type="term" value="C:endoplasmic reticulum membrane"/>
    <property type="evidence" value="ECO:0007669"/>
    <property type="project" value="UniProtKB-SubCell"/>
</dbReference>
<dbReference type="PANTHER" id="PTHR10408:SF23">
    <property type="entry name" value="STEROL O-ACYLTRANSFERASE 1-RELATED"/>
    <property type="match status" value="1"/>
</dbReference>
<dbReference type="InterPro" id="IPR014371">
    <property type="entry name" value="Oat_ACAT_DAG_ARE"/>
</dbReference>
<keyword evidence="7 11" id="KW-0472">Membrane</keyword>
<evidence type="ECO:0000256" key="2">
    <source>
        <dbReference type="ARBA" id="ARBA00009010"/>
    </source>
</evidence>
<dbReference type="STRING" id="357750.A0A2S6CIY5"/>
<feature type="region of interest" description="Disordered" evidence="10">
    <location>
        <begin position="109"/>
        <end position="147"/>
    </location>
</feature>
<reference evidence="13" key="1">
    <citation type="journal article" date="2017" name="bioRxiv">
        <title>Conservation of a gene cluster reveals novel cercosporin biosynthetic mechanisms and extends production to the genus Colletotrichum.</title>
        <authorList>
            <person name="de Jonge R."/>
            <person name="Ebert M.K."/>
            <person name="Huitt-Roehl C.R."/>
            <person name="Pal P."/>
            <person name="Suttle J.C."/>
            <person name="Spanner R.E."/>
            <person name="Neubauer J.D."/>
            <person name="Jurick W.M.II."/>
            <person name="Stott K.A."/>
            <person name="Secor G.A."/>
            <person name="Thomma B.P.H.J."/>
            <person name="Van de Peer Y."/>
            <person name="Townsend C.A."/>
            <person name="Bolton M.D."/>
        </authorList>
    </citation>
    <scope>NUCLEOTIDE SEQUENCE [LARGE SCALE GENOMIC DNA]</scope>
    <source>
        <strain evidence="13">CBS538.71</strain>
    </source>
</reference>
<keyword evidence="6 11" id="KW-1133">Transmembrane helix</keyword>
<keyword evidence="13" id="KW-1185">Reference proteome</keyword>
<evidence type="ECO:0000256" key="1">
    <source>
        <dbReference type="ARBA" id="ARBA00004477"/>
    </source>
</evidence>
<comment type="function">
    <text evidence="9">Sterol O-acyltransferase that catalyzes the formation of stery esters.</text>
</comment>
<feature type="compositionally biased region" description="Polar residues" evidence="10">
    <location>
        <begin position="20"/>
        <end position="32"/>
    </location>
</feature>
<protein>
    <recommendedName>
        <fullName evidence="14">O-acyltransferase</fullName>
    </recommendedName>
</protein>
<keyword evidence="4 11" id="KW-0812">Transmembrane</keyword>
<feature type="transmembrane region" description="Helical" evidence="11">
    <location>
        <begin position="681"/>
        <end position="702"/>
    </location>
</feature>
<proteinExistence type="inferred from homology"/>
<evidence type="ECO:0000256" key="3">
    <source>
        <dbReference type="ARBA" id="ARBA00022679"/>
    </source>
</evidence>
<dbReference type="Proteomes" id="UP000237631">
    <property type="component" value="Unassembled WGS sequence"/>
</dbReference>
<sequence>MMAVQKAWLGGDGGVLAGTRGNQSSPLRQQPASSPPHLGCPKFQTSAGSGVLQVQYEQPEKPSWSERPLDMSRAADGGTQMPLHSTNGIDAAQITGTVGGDGVVELEQRPSSNASRNPKEESKDGGPGSSTPTSSSNSDDELMDNYDDLEVDPDTLIVNSRRSLDVGLRPSNVTMGDVGPLDDDLPPADHGKRNSIQINLKKTDRKGRYILTADDPAIREVLRRGIEREEEEKGNKKRMRFRDLVFTRRFTRFDRQNPSSSDSPFFGFFTLFWICMFLIFVQVALRNWREYGSVLGGNQVFKLMMSRDVVLLGVTDLAMCLFTLEGLFLQKLVLRGWIKWSRTGWIIQNIWQAAYLGAVIAFAYYREWPWTHTIFVVLHGLVFLMKQHSFAFYNGYLSGVYKRKRLLREKLVELERLEPIHSPPTSPVSEDKEFLTSAVDIAQMSSNMRRRTSFGPKTSVNLKSEHSDVATVAKAIESGQRLSADQMQVMVAVINREILELNKELRGKADSDSLAYPNNLTLYNSVEWICLPTLVYELAYPRQDKINWWYVLEKTTATFGVLCVMQVISQGFIYPLVRKTVDMKEAGMTLDQRWQEFPFIVSDMLFPMLIEQLLTWYLIWECILNVLAELTYFADRGFYGDWWNSVTWDQYARDWNRPVHNFLLRHVYQSSISAFKLSKTAATFVTFLLSALVHELCMAVLFRKVRGYLFTMQLLQMPLVMLSKTKFLRDKVVLGNAVFWFGLFIGPSLLTSLYLVV</sequence>
<feature type="compositionally biased region" description="Basic and acidic residues" evidence="10">
    <location>
        <begin position="58"/>
        <end position="70"/>
    </location>
</feature>
<keyword evidence="5" id="KW-0256">Endoplasmic reticulum</keyword>
<feature type="compositionally biased region" description="Acidic residues" evidence="10">
    <location>
        <begin position="138"/>
        <end position="147"/>
    </location>
</feature>
<keyword evidence="8" id="KW-0012">Acyltransferase</keyword>
<dbReference type="AlphaFoldDB" id="A0A2S6CIY5"/>
<dbReference type="Pfam" id="PF03062">
    <property type="entry name" value="MBOAT"/>
    <property type="match status" value="1"/>
</dbReference>
<dbReference type="GO" id="GO:0034737">
    <property type="term" value="F:ergosterol O-acyltransferase activity"/>
    <property type="evidence" value="ECO:0007669"/>
    <property type="project" value="TreeGrafter"/>
</dbReference>
<feature type="transmembrane region" description="Helical" evidence="11">
    <location>
        <begin position="372"/>
        <end position="396"/>
    </location>
</feature>
<comment type="subcellular location">
    <subcellularLocation>
        <location evidence="1">Endoplasmic reticulum membrane</location>
        <topology evidence="1">Multi-pass membrane protein</topology>
    </subcellularLocation>
</comment>
<organism evidence="12 13">
    <name type="scientific">Cercospora berteroae</name>
    <dbReference type="NCBI Taxonomy" id="357750"/>
    <lineage>
        <taxon>Eukaryota</taxon>
        <taxon>Fungi</taxon>
        <taxon>Dikarya</taxon>
        <taxon>Ascomycota</taxon>
        <taxon>Pezizomycotina</taxon>
        <taxon>Dothideomycetes</taxon>
        <taxon>Dothideomycetidae</taxon>
        <taxon>Mycosphaerellales</taxon>
        <taxon>Mycosphaerellaceae</taxon>
        <taxon>Cercospora</taxon>
    </lineage>
</organism>
<evidence type="ECO:0000256" key="7">
    <source>
        <dbReference type="ARBA" id="ARBA00023136"/>
    </source>
</evidence>
<evidence type="ECO:0000313" key="13">
    <source>
        <dbReference type="Proteomes" id="UP000237631"/>
    </source>
</evidence>
<gene>
    <name evidence="12" type="ORF">CBER1_09034</name>
</gene>
<accession>A0A2S6CIY5</accession>
<dbReference type="InterPro" id="IPR004299">
    <property type="entry name" value="MBOAT_fam"/>
</dbReference>
<evidence type="ECO:0000256" key="5">
    <source>
        <dbReference type="ARBA" id="ARBA00022824"/>
    </source>
</evidence>
<feature type="transmembrane region" description="Helical" evidence="11">
    <location>
        <begin position="350"/>
        <end position="366"/>
    </location>
</feature>
<dbReference type="PANTHER" id="PTHR10408">
    <property type="entry name" value="STEROL O-ACYLTRANSFERASE"/>
    <property type="match status" value="1"/>
</dbReference>
<dbReference type="OrthoDB" id="10039049at2759"/>
<evidence type="ECO:0008006" key="14">
    <source>
        <dbReference type="Google" id="ProtNLM"/>
    </source>
</evidence>
<evidence type="ECO:0000256" key="11">
    <source>
        <dbReference type="SAM" id="Phobius"/>
    </source>
</evidence>
<feature type="transmembrane region" description="Helical" evidence="11">
    <location>
        <begin position="265"/>
        <end position="285"/>
    </location>
</feature>
<dbReference type="GO" id="GO:0008204">
    <property type="term" value="P:ergosterol metabolic process"/>
    <property type="evidence" value="ECO:0007669"/>
    <property type="project" value="TreeGrafter"/>
</dbReference>
<evidence type="ECO:0000256" key="10">
    <source>
        <dbReference type="SAM" id="MobiDB-lite"/>
    </source>
</evidence>
<dbReference type="EMBL" id="PNEN01000363">
    <property type="protein sequence ID" value="PPJ59696.1"/>
    <property type="molecule type" value="Genomic_DNA"/>
</dbReference>
<feature type="transmembrane region" description="Helical" evidence="11">
    <location>
        <begin position="732"/>
        <end position="756"/>
    </location>
</feature>
<evidence type="ECO:0000256" key="8">
    <source>
        <dbReference type="ARBA" id="ARBA00023315"/>
    </source>
</evidence>
<keyword evidence="3" id="KW-0808">Transferase</keyword>
<evidence type="ECO:0000256" key="6">
    <source>
        <dbReference type="ARBA" id="ARBA00022989"/>
    </source>
</evidence>
<evidence type="ECO:0000256" key="4">
    <source>
        <dbReference type="ARBA" id="ARBA00022692"/>
    </source>
</evidence>
<evidence type="ECO:0000256" key="9">
    <source>
        <dbReference type="ARBA" id="ARBA00023568"/>
    </source>
</evidence>
<comment type="similarity">
    <text evidence="2">Belongs to the membrane-bound acyltransferase family. Sterol o-acyltransferase subfamily.</text>
</comment>
<comment type="caution">
    <text evidence="12">The sequence shown here is derived from an EMBL/GenBank/DDBJ whole genome shotgun (WGS) entry which is preliminary data.</text>
</comment>
<feature type="region of interest" description="Disordered" evidence="10">
    <location>
        <begin position="1"/>
        <end position="86"/>
    </location>
</feature>
<feature type="transmembrane region" description="Helical" evidence="11">
    <location>
        <begin position="309"/>
        <end position="329"/>
    </location>
</feature>